<dbReference type="Ensembl" id="ENSSPAT00000030966.1">
    <property type="protein sequence ID" value="ENSSPAP00000030471.1"/>
    <property type="gene ID" value="ENSSPAG00000022879.1"/>
</dbReference>
<dbReference type="STRING" id="144197.ENSSPAP00000030471"/>
<organism evidence="7">
    <name type="scientific">Stegastes partitus</name>
    <name type="common">bicolor damselfish</name>
    <dbReference type="NCBI Taxonomy" id="144197"/>
    <lineage>
        <taxon>Eukaryota</taxon>
        <taxon>Metazoa</taxon>
        <taxon>Chordata</taxon>
        <taxon>Craniata</taxon>
        <taxon>Vertebrata</taxon>
        <taxon>Euteleostomi</taxon>
        <taxon>Actinopterygii</taxon>
        <taxon>Neopterygii</taxon>
        <taxon>Teleostei</taxon>
        <taxon>Neoteleostei</taxon>
        <taxon>Acanthomorphata</taxon>
        <taxon>Ovalentaria</taxon>
        <taxon>Pomacentridae</taxon>
        <taxon>Stegastes</taxon>
    </lineage>
</organism>
<keyword evidence="3" id="KW-0805">Transcription regulation</keyword>
<proteinExistence type="inferred from homology"/>
<dbReference type="Pfam" id="PF00352">
    <property type="entry name" value="TBP"/>
    <property type="match status" value="1"/>
</dbReference>
<evidence type="ECO:0000256" key="5">
    <source>
        <dbReference type="ARBA" id="ARBA00023163"/>
    </source>
</evidence>
<dbReference type="AlphaFoldDB" id="A0A3B5BC10"/>
<dbReference type="GO" id="GO:0005634">
    <property type="term" value="C:nucleus"/>
    <property type="evidence" value="ECO:0007669"/>
    <property type="project" value="UniProtKB-SubCell"/>
</dbReference>
<dbReference type="GO" id="GO:0003677">
    <property type="term" value="F:DNA binding"/>
    <property type="evidence" value="ECO:0007669"/>
    <property type="project" value="UniProtKB-KW"/>
</dbReference>
<comment type="similarity">
    <text evidence="2">Belongs to the TBP family.</text>
</comment>
<dbReference type="InterPro" id="IPR012295">
    <property type="entry name" value="TBP_dom_sf"/>
</dbReference>
<accession>A0A3B5BC10</accession>
<evidence type="ECO:0000256" key="2">
    <source>
        <dbReference type="ARBA" id="ARBA00005560"/>
    </source>
</evidence>
<dbReference type="PANTHER" id="PTHR10126">
    <property type="entry name" value="TATA-BOX BINDING PROTEIN"/>
    <property type="match status" value="1"/>
</dbReference>
<evidence type="ECO:0000256" key="3">
    <source>
        <dbReference type="ARBA" id="ARBA00023015"/>
    </source>
</evidence>
<keyword evidence="5" id="KW-0804">Transcription</keyword>
<protein>
    <submittedName>
        <fullName evidence="7">Uncharacterized protein</fullName>
    </submittedName>
</protein>
<keyword evidence="4" id="KW-0238">DNA-binding</keyword>
<evidence type="ECO:0000256" key="1">
    <source>
        <dbReference type="ARBA" id="ARBA00004123"/>
    </source>
</evidence>
<dbReference type="GO" id="GO:0006352">
    <property type="term" value="P:DNA-templated transcription initiation"/>
    <property type="evidence" value="ECO:0007669"/>
    <property type="project" value="InterPro"/>
</dbReference>
<reference evidence="7" key="1">
    <citation type="submission" date="2023-09" db="UniProtKB">
        <authorList>
            <consortium name="Ensembl"/>
        </authorList>
    </citation>
    <scope>IDENTIFICATION</scope>
</reference>
<dbReference type="FunFam" id="3.30.310.10:FF:000005">
    <property type="entry name" value="TATA box-binding protein-like 1"/>
    <property type="match status" value="1"/>
</dbReference>
<dbReference type="Gene3D" id="3.30.310.10">
    <property type="entry name" value="TATA-Binding Protein"/>
    <property type="match status" value="1"/>
</dbReference>
<evidence type="ECO:0000256" key="6">
    <source>
        <dbReference type="ARBA" id="ARBA00023242"/>
    </source>
</evidence>
<keyword evidence="6" id="KW-0539">Nucleus</keyword>
<evidence type="ECO:0000256" key="4">
    <source>
        <dbReference type="ARBA" id="ARBA00023125"/>
    </source>
</evidence>
<dbReference type="GeneTree" id="ENSGT00940000159561"/>
<evidence type="ECO:0000313" key="7">
    <source>
        <dbReference type="Ensembl" id="ENSSPAP00000030471.1"/>
    </source>
</evidence>
<name>A0A3B5BC10_9TELE</name>
<comment type="subcellular location">
    <subcellularLocation>
        <location evidence="1">Nucleus</location>
    </subcellularLocation>
</comment>
<dbReference type="SUPFAM" id="SSF55945">
    <property type="entry name" value="TATA-box binding protein-like"/>
    <property type="match status" value="1"/>
</dbReference>
<sequence length="111" mass="12811">LDCRLDLDLIARTPWNVEYRPKVFTMRIRKPRTTASIFSSGQLVCTGATSVEESKVASRRFARIVQKLRFPVRFLNFRIQMIVATCSTFPVSLEKLALVHREHCRSGHTVF</sequence>
<dbReference type="InterPro" id="IPR000814">
    <property type="entry name" value="TBP"/>
</dbReference>